<dbReference type="VEuPathDB" id="VectorBase:ADAR2_008706"/>
<keyword evidence="4 10" id="KW-0812">Transmembrane</keyword>
<dbReference type="GO" id="GO:0005743">
    <property type="term" value="C:mitochondrial inner membrane"/>
    <property type="evidence" value="ECO:0007669"/>
    <property type="project" value="UniProtKB-SubCell"/>
</dbReference>
<dbReference type="EMBL" id="ADMH02001118">
    <property type="protein sequence ID" value="ETN64064.1"/>
    <property type="molecule type" value="Genomic_DNA"/>
</dbReference>
<dbReference type="InterPro" id="IPR023395">
    <property type="entry name" value="MCP_dom_sf"/>
</dbReference>
<keyword evidence="3 11" id="KW-0813">Transport</keyword>
<dbReference type="Pfam" id="PF00153">
    <property type="entry name" value="Mito_carr"/>
    <property type="match status" value="3"/>
</dbReference>
<reference evidence="12 14" key="1">
    <citation type="journal article" date="2010" name="BMC Genomics">
        <title>Combination of measures distinguishes pre-miRNAs from other stem-loops in the genome of the newly sequenced Anopheles darlingi.</title>
        <authorList>
            <person name="Mendes N.D."/>
            <person name="Freitas A.T."/>
            <person name="Vasconcelos A.T."/>
            <person name="Sagot M.F."/>
        </authorList>
    </citation>
    <scope>NUCLEOTIDE SEQUENCE</scope>
</reference>
<dbReference type="PANTHER" id="PTHR46131">
    <property type="entry name" value="SD08549P"/>
    <property type="match status" value="1"/>
</dbReference>
<dbReference type="Proteomes" id="UP000000673">
    <property type="component" value="Unassembled WGS sequence"/>
</dbReference>
<comment type="similarity">
    <text evidence="2 11">Belongs to the mitochondrial carrier (TC 2.A.29) family.</text>
</comment>
<protein>
    <submittedName>
        <fullName evidence="12">Mitochondrial carrier protein</fullName>
    </submittedName>
</protein>
<dbReference type="VEuPathDB" id="VectorBase:ADAC004208"/>
<evidence type="ECO:0000313" key="14">
    <source>
        <dbReference type="Proteomes" id="UP000000673"/>
    </source>
</evidence>
<comment type="subcellular location">
    <subcellularLocation>
        <location evidence="1">Mitochondrion inner membrane</location>
        <topology evidence="1">Multi-pass membrane protein</topology>
    </subcellularLocation>
</comment>
<keyword evidence="9 10" id="KW-0472">Membrane</keyword>
<evidence type="ECO:0000256" key="11">
    <source>
        <dbReference type="RuleBase" id="RU000488"/>
    </source>
</evidence>
<gene>
    <name evidence="12" type="ORF">AND_004208</name>
</gene>
<evidence type="ECO:0000256" key="1">
    <source>
        <dbReference type="ARBA" id="ARBA00004448"/>
    </source>
</evidence>
<dbReference type="OMA" id="GCAFNTG"/>
<dbReference type="EnsemblMetazoa" id="ADAC004208-RA">
    <property type="protein sequence ID" value="ADAC004208-PA"/>
    <property type="gene ID" value="ADAC004208"/>
</dbReference>
<evidence type="ECO:0000256" key="4">
    <source>
        <dbReference type="ARBA" id="ARBA00022692"/>
    </source>
</evidence>
<dbReference type="Gene3D" id="1.50.40.10">
    <property type="entry name" value="Mitochondrial carrier domain"/>
    <property type="match status" value="1"/>
</dbReference>
<dbReference type="PANTHER" id="PTHR46131:SF1">
    <property type="entry name" value="SD08549P"/>
    <property type="match status" value="1"/>
</dbReference>
<reference evidence="12" key="2">
    <citation type="submission" date="2010-05" db="EMBL/GenBank/DDBJ databases">
        <authorList>
            <person name="Almeida L.G."/>
            <person name="Nicolas M.F."/>
            <person name="Souza R.C."/>
            <person name="Vasconcelos A.T.R."/>
        </authorList>
    </citation>
    <scope>NUCLEOTIDE SEQUENCE</scope>
</reference>
<accession>W5JMR7</accession>
<dbReference type="SUPFAM" id="SSF103506">
    <property type="entry name" value="Mitochondrial carrier"/>
    <property type="match status" value="1"/>
</dbReference>
<evidence type="ECO:0000313" key="13">
    <source>
        <dbReference type="EnsemblMetazoa" id="ADAC004208-PA"/>
    </source>
</evidence>
<dbReference type="InterPro" id="IPR018108">
    <property type="entry name" value="MCP_transmembrane"/>
</dbReference>
<evidence type="ECO:0000256" key="2">
    <source>
        <dbReference type="ARBA" id="ARBA00006375"/>
    </source>
</evidence>
<dbReference type="AlphaFoldDB" id="W5JMR7"/>
<evidence type="ECO:0000256" key="7">
    <source>
        <dbReference type="ARBA" id="ARBA00022989"/>
    </source>
</evidence>
<dbReference type="InterPro" id="IPR052465">
    <property type="entry name" value="Mito_NAD+_Carrier"/>
</dbReference>
<dbReference type="eggNOG" id="KOG1519">
    <property type="taxonomic scope" value="Eukaryota"/>
</dbReference>
<dbReference type="GO" id="GO:0051724">
    <property type="term" value="F:NAD transmembrane transporter activity"/>
    <property type="evidence" value="ECO:0007669"/>
    <property type="project" value="TreeGrafter"/>
</dbReference>
<dbReference type="PROSITE" id="PS50920">
    <property type="entry name" value="SOLCAR"/>
    <property type="match status" value="3"/>
</dbReference>
<keyword evidence="8" id="KW-0496">Mitochondrion</keyword>
<dbReference type="HOGENOM" id="CLU_061821_0_0_1"/>
<evidence type="ECO:0000256" key="3">
    <source>
        <dbReference type="ARBA" id="ARBA00022448"/>
    </source>
</evidence>
<proteinExistence type="inferred from homology"/>
<evidence type="ECO:0000256" key="8">
    <source>
        <dbReference type="ARBA" id="ARBA00023128"/>
    </source>
</evidence>
<keyword evidence="5" id="KW-0677">Repeat</keyword>
<keyword evidence="6" id="KW-0999">Mitochondrion inner membrane</keyword>
<evidence type="ECO:0000256" key="10">
    <source>
        <dbReference type="PROSITE-ProRule" id="PRU00282"/>
    </source>
</evidence>
<reference evidence="12" key="3">
    <citation type="journal article" date="2013" name="Nucleic Acids Res.">
        <title>The genome of Anopheles darlingi, the main neotropical malaria vector.</title>
        <authorList>
            <person name="Marinotti O."/>
            <person name="Cerqueira G.C."/>
            <person name="de Almeida L.G."/>
            <person name="Ferro M.I."/>
            <person name="Loreto E.L."/>
            <person name="Zaha A."/>
            <person name="Teixeira S.M."/>
            <person name="Wespiser A.R."/>
            <person name="Almeida E Silva A."/>
            <person name="Schlindwein A.D."/>
            <person name="Pacheco A.C."/>
            <person name="Silva A.L."/>
            <person name="Graveley B.R."/>
            <person name="Walenz B.P."/>
            <person name="Lima Bde A."/>
            <person name="Ribeiro C.A."/>
            <person name="Nunes-Silva C.G."/>
            <person name="de Carvalho C.R."/>
            <person name="Soares C.M."/>
            <person name="de Menezes C.B."/>
            <person name="Matiolli C."/>
            <person name="Caffrey D."/>
            <person name="Araujo D.A."/>
            <person name="de Oliveira D.M."/>
            <person name="Golenbock D."/>
            <person name="Grisard E.C."/>
            <person name="Fantinatti-Garboggini F."/>
            <person name="de Carvalho F.M."/>
            <person name="Barcellos F.G."/>
            <person name="Prosdocimi F."/>
            <person name="May G."/>
            <person name="Azevedo Junior G.M."/>
            <person name="Guimaraes G.M."/>
            <person name="Goldman G.H."/>
            <person name="Padilha I.Q."/>
            <person name="Batista Jda S."/>
            <person name="Ferro J.A."/>
            <person name="Ribeiro J.M."/>
            <person name="Fietto J.L."/>
            <person name="Dabbas K.M."/>
            <person name="Cerdeira L."/>
            <person name="Agnez-Lima L.F."/>
            <person name="Brocchi M."/>
            <person name="de Carvalho M.O."/>
            <person name="Teixeira Mde M."/>
            <person name="Diniz Maia Mde M."/>
            <person name="Goldman M.H."/>
            <person name="Cruz Schneider M.P."/>
            <person name="Felipe M.S."/>
            <person name="Hungria M."/>
            <person name="Nicolas M.F."/>
            <person name="Pereira M."/>
            <person name="Montes M.A."/>
            <person name="Cantao M.E."/>
            <person name="Vincentz M."/>
            <person name="Rafael M.S."/>
            <person name="Silverman N."/>
            <person name="Stoco P.H."/>
            <person name="Souza R.C."/>
            <person name="Vicentini R."/>
            <person name="Gazzinelli R.T."/>
            <person name="Neves Rde O."/>
            <person name="Silva R."/>
            <person name="Astolfi-Filho S."/>
            <person name="Maciel T.E."/>
            <person name="Urmenyi T.P."/>
            <person name="Tadei W.P."/>
            <person name="Camargo E.P."/>
            <person name="de Vasconcelos A.T."/>
        </authorList>
    </citation>
    <scope>NUCLEOTIDE SEQUENCE</scope>
</reference>
<evidence type="ECO:0000256" key="9">
    <source>
        <dbReference type="ARBA" id="ARBA00023136"/>
    </source>
</evidence>
<feature type="repeat" description="Solcar" evidence="10">
    <location>
        <begin position="207"/>
        <end position="294"/>
    </location>
</feature>
<organism evidence="12">
    <name type="scientific">Anopheles darlingi</name>
    <name type="common">Mosquito</name>
    <dbReference type="NCBI Taxonomy" id="43151"/>
    <lineage>
        <taxon>Eukaryota</taxon>
        <taxon>Metazoa</taxon>
        <taxon>Ecdysozoa</taxon>
        <taxon>Arthropoda</taxon>
        <taxon>Hexapoda</taxon>
        <taxon>Insecta</taxon>
        <taxon>Pterygota</taxon>
        <taxon>Neoptera</taxon>
        <taxon>Endopterygota</taxon>
        <taxon>Diptera</taxon>
        <taxon>Nematocera</taxon>
        <taxon>Culicoidea</taxon>
        <taxon>Culicidae</taxon>
        <taxon>Anophelinae</taxon>
        <taxon>Anopheles</taxon>
    </lineage>
</organism>
<feature type="repeat" description="Solcar" evidence="10">
    <location>
        <begin position="113"/>
        <end position="198"/>
    </location>
</feature>
<evidence type="ECO:0000256" key="5">
    <source>
        <dbReference type="ARBA" id="ARBA00022737"/>
    </source>
</evidence>
<name>W5JMR7_ANODA</name>
<evidence type="ECO:0000313" key="12">
    <source>
        <dbReference type="EMBL" id="ETN64064.1"/>
    </source>
</evidence>
<keyword evidence="7" id="KW-1133">Transmembrane helix</keyword>
<feature type="repeat" description="Solcar" evidence="10">
    <location>
        <begin position="25"/>
        <end position="105"/>
    </location>
</feature>
<reference evidence="13" key="4">
    <citation type="submission" date="2015-06" db="UniProtKB">
        <authorList>
            <consortium name="EnsemblMetazoa"/>
        </authorList>
    </citation>
    <scope>IDENTIFICATION</scope>
</reference>
<dbReference type="STRING" id="43151.W5JMR7"/>
<dbReference type="FunCoup" id="W5JMR7">
    <property type="interactions" value="1218"/>
</dbReference>
<keyword evidence="14" id="KW-1185">Reference proteome</keyword>
<evidence type="ECO:0000256" key="6">
    <source>
        <dbReference type="ARBA" id="ARBA00022792"/>
    </source>
</evidence>
<sequence>MAIIRTTEEVHPAVPNSSGTVTVPIFCWREFFCGWGAAFVNITVTYPIYKMIFRQMLHGVKLTQAFGQLRGEGTTFLYRGLFPPLAQKTISLSLMFGVYDSTRRPLVEYCHVNRYIAKAVAGIAAGTVEAMLMPFERVQTLLADANYHQKYRNTHHAFKIIILENGLKELYRGFVPILWRNGPSNAMFFVLREEASSRLPKRVSIVSQGTQEFLAGACIGAFISTVFYPLNVLKVTMQCRVGGPYVNMWTAMQQVYISRDRKLRNVYKGVSMNASRAFLSWGIMNTAYEQLKKVVY</sequence>